<reference evidence="1" key="1">
    <citation type="journal article" date="2019" name="bioRxiv">
        <title>The Genome of the Zebra Mussel, Dreissena polymorpha: A Resource for Invasive Species Research.</title>
        <authorList>
            <person name="McCartney M.A."/>
            <person name="Auch B."/>
            <person name="Kono T."/>
            <person name="Mallez S."/>
            <person name="Zhang Y."/>
            <person name="Obille A."/>
            <person name="Becker A."/>
            <person name="Abrahante J.E."/>
            <person name="Garbe J."/>
            <person name="Badalamenti J.P."/>
            <person name="Herman A."/>
            <person name="Mangelson H."/>
            <person name="Liachko I."/>
            <person name="Sullivan S."/>
            <person name="Sone E.D."/>
            <person name="Koren S."/>
            <person name="Silverstein K.A.T."/>
            <person name="Beckman K.B."/>
            <person name="Gohl D.M."/>
        </authorList>
    </citation>
    <scope>NUCLEOTIDE SEQUENCE</scope>
    <source>
        <strain evidence="1">Duluth1</strain>
        <tissue evidence="1">Whole animal</tissue>
    </source>
</reference>
<dbReference type="Proteomes" id="UP000828390">
    <property type="component" value="Unassembled WGS sequence"/>
</dbReference>
<accession>A0A9D4IEG7</accession>
<comment type="caution">
    <text evidence="1">The sequence shown here is derived from an EMBL/GenBank/DDBJ whole genome shotgun (WGS) entry which is preliminary data.</text>
</comment>
<dbReference type="EMBL" id="JAIWYP010000009">
    <property type="protein sequence ID" value="KAH3769402.1"/>
    <property type="molecule type" value="Genomic_DNA"/>
</dbReference>
<organism evidence="1 2">
    <name type="scientific">Dreissena polymorpha</name>
    <name type="common">Zebra mussel</name>
    <name type="synonym">Mytilus polymorpha</name>
    <dbReference type="NCBI Taxonomy" id="45954"/>
    <lineage>
        <taxon>Eukaryota</taxon>
        <taxon>Metazoa</taxon>
        <taxon>Spiralia</taxon>
        <taxon>Lophotrochozoa</taxon>
        <taxon>Mollusca</taxon>
        <taxon>Bivalvia</taxon>
        <taxon>Autobranchia</taxon>
        <taxon>Heteroconchia</taxon>
        <taxon>Euheterodonta</taxon>
        <taxon>Imparidentia</taxon>
        <taxon>Neoheterodontei</taxon>
        <taxon>Myida</taxon>
        <taxon>Dreissenoidea</taxon>
        <taxon>Dreissenidae</taxon>
        <taxon>Dreissena</taxon>
    </lineage>
</organism>
<name>A0A9D4IEG7_DREPO</name>
<evidence type="ECO:0000313" key="2">
    <source>
        <dbReference type="Proteomes" id="UP000828390"/>
    </source>
</evidence>
<reference evidence="1" key="2">
    <citation type="submission" date="2020-11" db="EMBL/GenBank/DDBJ databases">
        <authorList>
            <person name="McCartney M.A."/>
            <person name="Auch B."/>
            <person name="Kono T."/>
            <person name="Mallez S."/>
            <person name="Becker A."/>
            <person name="Gohl D.M."/>
            <person name="Silverstein K.A.T."/>
            <person name="Koren S."/>
            <person name="Bechman K.B."/>
            <person name="Herman A."/>
            <person name="Abrahante J.E."/>
            <person name="Garbe J."/>
        </authorList>
    </citation>
    <scope>NUCLEOTIDE SEQUENCE</scope>
    <source>
        <strain evidence="1">Duluth1</strain>
        <tissue evidence="1">Whole animal</tissue>
    </source>
</reference>
<keyword evidence="2" id="KW-1185">Reference proteome</keyword>
<evidence type="ECO:0000313" key="1">
    <source>
        <dbReference type="EMBL" id="KAH3769402.1"/>
    </source>
</evidence>
<sequence length="58" mass="6419">MKLIFRFTNAIFLEIELNSFALSLGVVINLPLSELLTCQATVLVLPLIVIDTTIQCVL</sequence>
<proteinExistence type="predicted"/>
<gene>
    <name evidence="1" type="ORF">DPMN_170669</name>
</gene>
<dbReference type="AlphaFoldDB" id="A0A9D4IEG7"/>
<protein>
    <submittedName>
        <fullName evidence="1">Uncharacterized protein</fullName>
    </submittedName>
</protein>